<feature type="domain" description="Apple" evidence="2">
    <location>
        <begin position="70"/>
        <end position="147"/>
    </location>
</feature>
<reference evidence="5" key="1">
    <citation type="submission" date="2022-11" db="UniProtKB">
        <authorList>
            <consortium name="WormBaseParasite"/>
        </authorList>
    </citation>
    <scope>IDENTIFICATION</scope>
</reference>
<evidence type="ECO:0000313" key="5">
    <source>
        <dbReference type="WBParaSite" id="Minc3s02661g31094"/>
    </source>
</evidence>
<dbReference type="GO" id="GO:0009653">
    <property type="term" value="P:anatomical structure morphogenesis"/>
    <property type="evidence" value="ECO:0007669"/>
    <property type="project" value="TreeGrafter"/>
</dbReference>
<dbReference type="SUPFAM" id="SSF57414">
    <property type="entry name" value="Hairpin loop containing domain-like"/>
    <property type="match status" value="1"/>
</dbReference>
<evidence type="ECO:0000259" key="3">
    <source>
        <dbReference type="PROSITE" id="PS51034"/>
    </source>
</evidence>
<keyword evidence="1" id="KW-1133">Transmembrane helix</keyword>
<protein>
    <submittedName>
        <fullName evidence="5">Uncharacterized protein</fullName>
    </submittedName>
</protein>
<dbReference type="InterPro" id="IPR052774">
    <property type="entry name" value="Celegans_DevNeuronal_Protein"/>
</dbReference>
<dbReference type="AlphaFoldDB" id="A0A914MTL6"/>
<dbReference type="InterPro" id="IPR003609">
    <property type="entry name" value="Pan_app"/>
</dbReference>
<keyword evidence="1" id="KW-0812">Transmembrane</keyword>
<dbReference type="Pfam" id="PF00024">
    <property type="entry name" value="PAN_1"/>
    <property type="match status" value="2"/>
</dbReference>
<dbReference type="SMART" id="SM00473">
    <property type="entry name" value="PAN_AP"/>
    <property type="match status" value="2"/>
</dbReference>
<sequence length="866" mass="98973">MMQDRKHCLEECLLDKRCYSLDFDIKNGTCRLFNYSSHSTLGSKQSFIAPLISKLDIDHYENILKLKNRCGARHIAFMLIKDAELPSFKILKGQNLSLPDCLKKCLESLICISVQYLRGECIFGMEKLIEDQEPLPLDNSFLFEPICLPDPPNNLTILDCEEEHVFEKVVNMELRGDNIGDLGVVRDIPNLKLEECLDACILDEFCLSINYYFKSENNSSTICQILPFNRNNNNRTLSVLIQGVNYYELACKRERIGENKFEQNFEKIEENKEILTTTTTTTTTTATTSTIITTINNDITKLQKCSFLPNSGIQECNNNVATTTQTTIFPTLITPKINFSKLTIKPTISDTEKIIETTTSSKNSEIKNSENKNNNRLYLNQLNVYVFCDSQGANVSFQLKNNSQHYSGKIYAADRFDNCLLNVKNAKEFFFFVNKPGNNLIKNWCNAKINNDQLNILLVLSNSVDEGIPPEVTTKDDLFFYITCRYINGMPIPEGNVTNGFESYSEMEPEKENNKKYMDEQTNFGENRGDTRIKLKILKNGKPINNVFIGEKLLAVVESNSALNPGNFRVSECNATRVLPPITDDKISEQIQEFSGPSIPLLDSNGCSLHPQIMGNMRRVEGHLEATLTAFRIDGGSELEIICSVIICRSQCKTVKCLRKDTLEESNFLIENEANFNSKEFLNIGDTLKHRLERRDTEEHLNEADKITVDKRIRVLVMKEENIPISKNEEEEKDEGEKMEMKEELKEILWEEELPKNDNSDNLSIISGDEFESSTLQDFEIANDSDGDKEQNEGILEPFIILFSTAILLILSGALFATTLINWLHKRRDRSNKYTNSERNYFYPSSNEIGSQYFYIPRIQKDFSLT</sequence>
<feature type="transmembrane region" description="Helical" evidence="1">
    <location>
        <begin position="799"/>
        <end position="824"/>
    </location>
</feature>
<dbReference type="InterPro" id="IPR001507">
    <property type="entry name" value="ZP_dom"/>
</dbReference>
<dbReference type="PROSITE" id="PS51034">
    <property type="entry name" value="ZP_2"/>
    <property type="match status" value="1"/>
</dbReference>
<dbReference type="PANTHER" id="PTHR47327">
    <property type="entry name" value="FI18240P1-RELATED"/>
    <property type="match status" value="1"/>
</dbReference>
<dbReference type="SMART" id="SM00241">
    <property type="entry name" value="ZP"/>
    <property type="match status" value="1"/>
</dbReference>
<proteinExistence type="predicted"/>
<accession>A0A914MTL6</accession>
<dbReference type="WBParaSite" id="Minc3s02661g31094">
    <property type="protein sequence ID" value="Minc3s02661g31094"/>
    <property type="gene ID" value="Minc3s02661g31094"/>
</dbReference>
<dbReference type="Proteomes" id="UP000887563">
    <property type="component" value="Unplaced"/>
</dbReference>
<feature type="domain" description="Apple" evidence="2">
    <location>
        <begin position="1"/>
        <end position="64"/>
    </location>
</feature>
<keyword evidence="1" id="KW-0472">Membrane</keyword>
<keyword evidence="4" id="KW-1185">Reference proteome</keyword>
<dbReference type="PANTHER" id="PTHR47327:SF1">
    <property type="entry name" value="RE15579P"/>
    <property type="match status" value="1"/>
</dbReference>
<name>A0A914MTL6_MELIC</name>
<evidence type="ECO:0000259" key="2">
    <source>
        <dbReference type="PROSITE" id="PS50948"/>
    </source>
</evidence>
<organism evidence="4 5">
    <name type="scientific">Meloidogyne incognita</name>
    <name type="common">Southern root-knot nematode worm</name>
    <name type="synonym">Oxyuris incognita</name>
    <dbReference type="NCBI Taxonomy" id="6306"/>
    <lineage>
        <taxon>Eukaryota</taxon>
        <taxon>Metazoa</taxon>
        <taxon>Ecdysozoa</taxon>
        <taxon>Nematoda</taxon>
        <taxon>Chromadorea</taxon>
        <taxon>Rhabditida</taxon>
        <taxon>Tylenchina</taxon>
        <taxon>Tylenchomorpha</taxon>
        <taxon>Tylenchoidea</taxon>
        <taxon>Meloidogynidae</taxon>
        <taxon>Meloidogyninae</taxon>
        <taxon>Meloidogyne</taxon>
        <taxon>Meloidogyne incognita group</taxon>
    </lineage>
</organism>
<evidence type="ECO:0000256" key="1">
    <source>
        <dbReference type="SAM" id="Phobius"/>
    </source>
</evidence>
<feature type="domain" description="Apple" evidence="2">
    <location>
        <begin position="160"/>
        <end position="251"/>
    </location>
</feature>
<evidence type="ECO:0000313" key="4">
    <source>
        <dbReference type="Proteomes" id="UP000887563"/>
    </source>
</evidence>
<dbReference type="PROSITE" id="PS50948">
    <property type="entry name" value="PAN"/>
    <property type="match status" value="3"/>
</dbReference>
<feature type="domain" description="ZP" evidence="3">
    <location>
        <begin position="387"/>
        <end position="664"/>
    </location>
</feature>